<feature type="transmembrane region" description="Helical" evidence="1">
    <location>
        <begin position="20"/>
        <end position="40"/>
    </location>
</feature>
<comment type="caution">
    <text evidence="2">The sequence shown here is derived from an EMBL/GenBank/DDBJ whole genome shotgun (WGS) entry which is preliminary data.</text>
</comment>
<feature type="transmembrane region" description="Helical" evidence="1">
    <location>
        <begin position="46"/>
        <end position="66"/>
    </location>
</feature>
<evidence type="ECO:0000313" key="3">
    <source>
        <dbReference type="Proteomes" id="UP000276133"/>
    </source>
</evidence>
<keyword evidence="1" id="KW-0472">Membrane</keyword>
<dbReference type="EMBL" id="REGN01004117">
    <property type="protein sequence ID" value="RNA19052.1"/>
    <property type="molecule type" value="Genomic_DNA"/>
</dbReference>
<keyword evidence="3" id="KW-1185">Reference proteome</keyword>
<dbReference type="AlphaFoldDB" id="A0A3M7R626"/>
<keyword evidence="1" id="KW-0812">Transmembrane</keyword>
<keyword evidence="1" id="KW-1133">Transmembrane helix</keyword>
<dbReference type="Proteomes" id="UP000276133">
    <property type="component" value="Unassembled WGS sequence"/>
</dbReference>
<proteinExistence type="predicted"/>
<evidence type="ECO:0000313" key="2">
    <source>
        <dbReference type="EMBL" id="RNA19052.1"/>
    </source>
</evidence>
<protein>
    <submittedName>
        <fullName evidence="2">Uncharacterized protein</fullName>
    </submittedName>
</protein>
<evidence type="ECO:0000256" key="1">
    <source>
        <dbReference type="SAM" id="Phobius"/>
    </source>
</evidence>
<organism evidence="2 3">
    <name type="scientific">Brachionus plicatilis</name>
    <name type="common">Marine rotifer</name>
    <name type="synonym">Brachionus muelleri</name>
    <dbReference type="NCBI Taxonomy" id="10195"/>
    <lineage>
        <taxon>Eukaryota</taxon>
        <taxon>Metazoa</taxon>
        <taxon>Spiralia</taxon>
        <taxon>Gnathifera</taxon>
        <taxon>Rotifera</taxon>
        <taxon>Eurotatoria</taxon>
        <taxon>Monogononta</taxon>
        <taxon>Pseudotrocha</taxon>
        <taxon>Ploima</taxon>
        <taxon>Brachionidae</taxon>
        <taxon>Brachionus</taxon>
    </lineage>
</organism>
<reference evidence="2 3" key="1">
    <citation type="journal article" date="2018" name="Sci. Rep.">
        <title>Genomic signatures of local adaptation to the degree of environmental predictability in rotifers.</title>
        <authorList>
            <person name="Franch-Gras L."/>
            <person name="Hahn C."/>
            <person name="Garcia-Roger E.M."/>
            <person name="Carmona M.J."/>
            <person name="Serra M."/>
            <person name="Gomez A."/>
        </authorList>
    </citation>
    <scope>NUCLEOTIDE SEQUENCE [LARGE SCALE GENOMIC DNA]</scope>
    <source>
        <strain evidence="2">HYR1</strain>
    </source>
</reference>
<sequence length="91" mass="10822">MHDLTLIILGRRRTHEIDFLLFHAVMTAATYLHEFFFHGFFEMHIIITYIQLVYRVFFFTIDSLVFSTPTQNVYYVPPSLNDHESSCSDRS</sequence>
<gene>
    <name evidence="2" type="ORF">BpHYR1_028239</name>
</gene>
<name>A0A3M7R626_BRAPC</name>
<accession>A0A3M7R626</accession>